<keyword evidence="10" id="KW-1185">Reference proteome</keyword>
<feature type="region of interest" description="Disordered" evidence="6">
    <location>
        <begin position="324"/>
        <end position="343"/>
    </location>
</feature>
<dbReference type="InterPro" id="IPR052337">
    <property type="entry name" value="SAT4-like"/>
</dbReference>
<evidence type="ECO:0000256" key="3">
    <source>
        <dbReference type="ARBA" id="ARBA00022989"/>
    </source>
</evidence>
<keyword evidence="3 7" id="KW-1133">Transmembrane helix</keyword>
<keyword evidence="4 7" id="KW-0472">Membrane</keyword>
<dbReference type="AlphaFoldDB" id="A0AAN8RRJ1"/>
<evidence type="ECO:0000256" key="6">
    <source>
        <dbReference type="SAM" id="MobiDB-lite"/>
    </source>
</evidence>
<comment type="subcellular location">
    <subcellularLocation>
        <location evidence="1">Membrane</location>
        <topology evidence="1">Multi-pass membrane protein</topology>
    </subcellularLocation>
</comment>
<keyword evidence="2 7" id="KW-0812">Transmembrane</keyword>
<protein>
    <recommendedName>
        <fullName evidence="8">Rhodopsin domain-containing protein</fullName>
    </recommendedName>
</protein>
<comment type="similarity">
    <text evidence="5">Belongs to the SAT4 family.</text>
</comment>
<feature type="transmembrane region" description="Helical" evidence="7">
    <location>
        <begin position="108"/>
        <end position="126"/>
    </location>
</feature>
<feature type="transmembrane region" description="Helical" evidence="7">
    <location>
        <begin position="185"/>
        <end position="207"/>
    </location>
</feature>
<dbReference type="InterPro" id="IPR049326">
    <property type="entry name" value="Rhodopsin_dom_fungi"/>
</dbReference>
<dbReference type="PANTHER" id="PTHR33048">
    <property type="entry name" value="PTH11-LIKE INTEGRAL MEMBRANE PROTEIN (AFU_ORTHOLOGUE AFUA_5G11245)"/>
    <property type="match status" value="1"/>
</dbReference>
<evidence type="ECO:0000313" key="9">
    <source>
        <dbReference type="EMBL" id="KAK6521537.1"/>
    </source>
</evidence>
<evidence type="ECO:0000313" key="10">
    <source>
        <dbReference type="Proteomes" id="UP001307849"/>
    </source>
</evidence>
<proteinExistence type="inferred from homology"/>
<dbReference type="Pfam" id="PF20684">
    <property type="entry name" value="Fung_rhodopsin"/>
    <property type="match status" value="1"/>
</dbReference>
<evidence type="ECO:0000256" key="1">
    <source>
        <dbReference type="ARBA" id="ARBA00004141"/>
    </source>
</evidence>
<evidence type="ECO:0000256" key="5">
    <source>
        <dbReference type="ARBA" id="ARBA00038359"/>
    </source>
</evidence>
<dbReference type="PANTHER" id="PTHR33048:SF92">
    <property type="entry name" value="INTEGRAL MEMBRANE PROTEIN"/>
    <property type="match status" value="1"/>
</dbReference>
<feature type="domain" description="Rhodopsin" evidence="8">
    <location>
        <begin position="34"/>
        <end position="282"/>
    </location>
</feature>
<gene>
    <name evidence="9" type="ORF">TWF506_001748</name>
</gene>
<feature type="transmembrane region" description="Helical" evidence="7">
    <location>
        <begin position="20"/>
        <end position="38"/>
    </location>
</feature>
<sequence length="435" mass="49279">MSADAWIESLILSESGEHALTWSLISIPLLLLPIRLYLRYTHHHRLLADDYLLLPAVLLMLSLGALHTYQYPILFLAHNHFLTKTPLPPQFLNHEIPSLLKSQFAKTFVVWTLQWFCKLSLLMFLRRLLRVWPVYLRWWWVVVGMCTVSWVVVILINCFTCFPPRRKWEGNSCNTPHDILSNNNGLIAATILDITSDIAIILLPSNLLFSLKINLRHKIIVAGIFSLSTLLIFLAVFRIILLYKSRETTNIWLNGIVAAQFGQVFGTMAVLIAVLPALRLAFTRRGKGDVEGVRGDHLDNDRRKGKDVGYSGDTTLFSTTWVPEEGDGEQLSQHNKGPGNTEVTIDNNQVTQGEGPYNVIRRLSSLTSLGRFMRRESNHKIVAPFPEPDEYIPERNGINAGQSIEDGMHVPPIQVKLRQVIPDIGGETSPVIRKR</sequence>
<organism evidence="9 10">
    <name type="scientific">Arthrobotrys conoides</name>
    <dbReference type="NCBI Taxonomy" id="74498"/>
    <lineage>
        <taxon>Eukaryota</taxon>
        <taxon>Fungi</taxon>
        <taxon>Dikarya</taxon>
        <taxon>Ascomycota</taxon>
        <taxon>Pezizomycotina</taxon>
        <taxon>Orbiliomycetes</taxon>
        <taxon>Orbiliales</taxon>
        <taxon>Orbiliaceae</taxon>
        <taxon>Arthrobotrys</taxon>
    </lineage>
</organism>
<evidence type="ECO:0000259" key="8">
    <source>
        <dbReference type="Pfam" id="PF20684"/>
    </source>
</evidence>
<dbReference type="GO" id="GO:0016020">
    <property type="term" value="C:membrane"/>
    <property type="evidence" value="ECO:0007669"/>
    <property type="project" value="UniProtKB-SubCell"/>
</dbReference>
<evidence type="ECO:0000256" key="4">
    <source>
        <dbReference type="ARBA" id="ARBA00023136"/>
    </source>
</evidence>
<feature type="transmembrane region" description="Helical" evidence="7">
    <location>
        <begin position="219"/>
        <end position="243"/>
    </location>
</feature>
<comment type="caution">
    <text evidence="9">The sequence shown here is derived from an EMBL/GenBank/DDBJ whole genome shotgun (WGS) entry which is preliminary data.</text>
</comment>
<reference evidence="9 10" key="1">
    <citation type="submission" date="2019-10" db="EMBL/GenBank/DDBJ databases">
        <authorList>
            <person name="Palmer J.M."/>
        </authorList>
    </citation>
    <scope>NUCLEOTIDE SEQUENCE [LARGE SCALE GENOMIC DNA]</scope>
    <source>
        <strain evidence="9 10">TWF506</strain>
    </source>
</reference>
<evidence type="ECO:0000256" key="7">
    <source>
        <dbReference type="SAM" id="Phobius"/>
    </source>
</evidence>
<evidence type="ECO:0000256" key="2">
    <source>
        <dbReference type="ARBA" id="ARBA00022692"/>
    </source>
</evidence>
<dbReference type="Proteomes" id="UP001307849">
    <property type="component" value="Unassembled WGS sequence"/>
</dbReference>
<feature type="transmembrane region" description="Helical" evidence="7">
    <location>
        <begin position="255"/>
        <end position="278"/>
    </location>
</feature>
<name>A0AAN8RRJ1_9PEZI</name>
<feature type="transmembrane region" description="Helical" evidence="7">
    <location>
        <begin position="50"/>
        <end position="69"/>
    </location>
</feature>
<feature type="transmembrane region" description="Helical" evidence="7">
    <location>
        <begin position="138"/>
        <end position="165"/>
    </location>
</feature>
<dbReference type="EMBL" id="JAVHJM010000001">
    <property type="protein sequence ID" value="KAK6521537.1"/>
    <property type="molecule type" value="Genomic_DNA"/>
</dbReference>
<accession>A0AAN8RRJ1</accession>